<evidence type="ECO:0000313" key="2">
    <source>
        <dbReference type="Proteomes" id="UP000193944"/>
    </source>
</evidence>
<dbReference type="Proteomes" id="UP000193944">
    <property type="component" value="Unassembled WGS sequence"/>
</dbReference>
<comment type="caution">
    <text evidence="1">The sequence shown here is derived from an EMBL/GenBank/DDBJ whole genome shotgun (WGS) entry which is preliminary data.</text>
</comment>
<protein>
    <submittedName>
        <fullName evidence="1">Uncharacterized protein</fullName>
    </submittedName>
</protein>
<proteinExistence type="predicted"/>
<keyword evidence="2" id="KW-1185">Reference proteome</keyword>
<evidence type="ECO:0000313" key="1">
    <source>
        <dbReference type="EMBL" id="ORX76477.1"/>
    </source>
</evidence>
<dbReference type="STRING" id="1754192.A0A1Y1WSG9"/>
<dbReference type="AlphaFoldDB" id="A0A1Y1WSG9"/>
<gene>
    <name evidence="1" type="ORF">BCR32DRAFT_271264</name>
</gene>
<reference evidence="1 2" key="2">
    <citation type="submission" date="2016-08" db="EMBL/GenBank/DDBJ databases">
        <title>Pervasive Adenine N6-methylation of Active Genes in Fungi.</title>
        <authorList>
            <consortium name="DOE Joint Genome Institute"/>
            <person name="Mondo S.J."/>
            <person name="Dannebaum R.O."/>
            <person name="Kuo R.C."/>
            <person name="Labutti K."/>
            <person name="Haridas S."/>
            <person name="Kuo A."/>
            <person name="Salamov A."/>
            <person name="Ahrendt S.R."/>
            <person name="Lipzen A."/>
            <person name="Sullivan W."/>
            <person name="Andreopoulos W.B."/>
            <person name="Clum A."/>
            <person name="Lindquist E."/>
            <person name="Daum C."/>
            <person name="Ramamoorthy G.K."/>
            <person name="Gryganskyi A."/>
            <person name="Culley D."/>
            <person name="Magnuson J.K."/>
            <person name="James T.Y."/>
            <person name="O'Malley M.A."/>
            <person name="Stajich J.E."/>
            <person name="Spatafora J.W."/>
            <person name="Visel A."/>
            <person name="Grigoriev I.V."/>
        </authorList>
    </citation>
    <scope>NUCLEOTIDE SEQUENCE [LARGE SCALE GENOMIC DNA]</scope>
    <source>
        <strain evidence="1 2">S4</strain>
    </source>
</reference>
<organism evidence="1 2">
    <name type="scientific">Anaeromyces robustus</name>
    <dbReference type="NCBI Taxonomy" id="1754192"/>
    <lineage>
        <taxon>Eukaryota</taxon>
        <taxon>Fungi</taxon>
        <taxon>Fungi incertae sedis</taxon>
        <taxon>Chytridiomycota</taxon>
        <taxon>Chytridiomycota incertae sedis</taxon>
        <taxon>Neocallimastigomycetes</taxon>
        <taxon>Neocallimastigales</taxon>
        <taxon>Neocallimastigaceae</taxon>
        <taxon>Anaeromyces</taxon>
    </lineage>
</organism>
<name>A0A1Y1WSG9_9FUNG</name>
<dbReference type="EMBL" id="MCFG01000297">
    <property type="protein sequence ID" value="ORX76477.1"/>
    <property type="molecule type" value="Genomic_DNA"/>
</dbReference>
<reference evidence="1 2" key="1">
    <citation type="submission" date="2016-08" db="EMBL/GenBank/DDBJ databases">
        <title>A Parts List for Fungal Cellulosomes Revealed by Comparative Genomics.</title>
        <authorList>
            <consortium name="DOE Joint Genome Institute"/>
            <person name="Haitjema C.H."/>
            <person name="Gilmore S.P."/>
            <person name="Henske J.K."/>
            <person name="Solomon K.V."/>
            <person name="De Groot R."/>
            <person name="Kuo A."/>
            <person name="Mondo S.J."/>
            <person name="Salamov A.A."/>
            <person name="Labutti K."/>
            <person name="Zhao Z."/>
            <person name="Chiniquy J."/>
            <person name="Barry K."/>
            <person name="Brewer H.M."/>
            <person name="Purvine S.O."/>
            <person name="Wright A.T."/>
            <person name="Boxma B."/>
            <person name="Van Alen T."/>
            <person name="Hackstein J.H."/>
            <person name="Baker S.E."/>
            <person name="Grigoriev I.V."/>
            <person name="O'Malley M.A."/>
        </authorList>
    </citation>
    <scope>NUCLEOTIDE SEQUENCE [LARGE SCALE GENOMIC DNA]</scope>
    <source>
        <strain evidence="1 2">S4</strain>
    </source>
</reference>
<sequence length="339" mass="38575">MFNKMGNNSLFMEYPDTKNKLYIPYSRRNTLPLVSSPESIYNINNNINNFNNSYLTKKIINNENNNKLNNTTFEITNSTNNNKNNNNNSSQCYKKNCSDNILKNINYNYYNNISQEDQLNKNFINKHPNIKVIHTKAIQTSSKKVIDNKVKIKSSINYNRPITTYSISNERSNNRNKSVNVNSNTMKTPASVITNLHLDSFNSINESMISPNYAVPIYYTSSVPLTATTNTTTTANMNNNNLSCNNTSSMLNSYYCNGDKQYLVNDNNAITYIVNSNSNHKENIINSTSNKTSSLINKITATTPSSYNNFCFNSSSEQSTIIHNTQIISSKAKYEDKYK</sequence>
<accession>A0A1Y1WSG9</accession>